<organism evidence="2 3">
    <name type="scientific">Rotaria socialis</name>
    <dbReference type="NCBI Taxonomy" id="392032"/>
    <lineage>
        <taxon>Eukaryota</taxon>
        <taxon>Metazoa</taxon>
        <taxon>Spiralia</taxon>
        <taxon>Gnathifera</taxon>
        <taxon>Rotifera</taxon>
        <taxon>Eurotatoria</taxon>
        <taxon>Bdelloidea</taxon>
        <taxon>Philodinida</taxon>
        <taxon>Philodinidae</taxon>
        <taxon>Rotaria</taxon>
    </lineage>
</organism>
<evidence type="ECO:0000313" key="2">
    <source>
        <dbReference type="EMBL" id="CAF4491536.1"/>
    </source>
</evidence>
<evidence type="ECO:0000259" key="1">
    <source>
        <dbReference type="PROSITE" id="PS50022"/>
    </source>
</evidence>
<dbReference type="SUPFAM" id="SSF49785">
    <property type="entry name" value="Galactose-binding domain-like"/>
    <property type="match status" value="1"/>
</dbReference>
<dbReference type="InterPro" id="IPR008979">
    <property type="entry name" value="Galactose-bd-like_sf"/>
</dbReference>
<dbReference type="CDD" id="cd00057">
    <property type="entry name" value="FA58C"/>
    <property type="match status" value="1"/>
</dbReference>
<dbReference type="PROSITE" id="PS50022">
    <property type="entry name" value="FA58C_3"/>
    <property type="match status" value="1"/>
</dbReference>
<dbReference type="PANTHER" id="PTHR24543">
    <property type="entry name" value="MULTICOPPER OXIDASE-RELATED"/>
    <property type="match status" value="1"/>
</dbReference>
<dbReference type="Gene3D" id="2.60.120.260">
    <property type="entry name" value="Galactose-binding domain-like"/>
    <property type="match status" value="1"/>
</dbReference>
<accession>A0A820UX09</accession>
<dbReference type="PROSITE" id="PS01285">
    <property type="entry name" value="FA58C_1"/>
    <property type="match status" value="1"/>
</dbReference>
<evidence type="ECO:0000313" key="3">
    <source>
        <dbReference type="Proteomes" id="UP000663873"/>
    </source>
</evidence>
<dbReference type="Proteomes" id="UP000663873">
    <property type="component" value="Unassembled WGS sequence"/>
</dbReference>
<keyword evidence="3" id="KW-1185">Reference proteome</keyword>
<reference evidence="2" key="1">
    <citation type="submission" date="2021-02" db="EMBL/GenBank/DDBJ databases">
        <authorList>
            <person name="Nowell W R."/>
        </authorList>
    </citation>
    <scope>NUCLEOTIDE SEQUENCE</scope>
</reference>
<feature type="domain" description="F5/8 type C" evidence="1">
    <location>
        <begin position="21"/>
        <end position="174"/>
    </location>
</feature>
<dbReference type="EMBL" id="CAJOBP010006379">
    <property type="protein sequence ID" value="CAF4491536.1"/>
    <property type="molecule type" value="Genomic_DNA"/>
</dbReference>
<comment type="caution">
    <text evidence="2">The sequence shown here is derived from an EMBL/GenBank/DDBJ whole genome shotgun (WGS) entry which is preliminary data.</text>
</comment>
<dbReference type="InterPro" id="IPR000421">
    <property type="entry name" value="FA58C"/>
</dbReference>
<dbReference type="AlphaFoldDB" id="A0A820UX09"/>
<gene>
    <name evidence="2" type="ORF">UJA718_LOCUS25680</name>
</gene>
<sequence>MIFMIYFIATIKSIETSTQVCNGPLGMISGEIRDWQITASSTLWDTDCHEKHARLYQSGDRAWCARHKSDSEWLQIDLGIAAKISGVLTQGRANKEEYVMSFMVSYSTDAFRWQYLVDRYGNQKVGYFNVKINNSFEMIERLNNIRKLLDYNRIEYNIHLMELNIISSIEVYDC</sequence>
<dbReference type="PANTHER" id="PTHR24543:SF334">
    <property type="entry name" value="F5_8 TYPE C DOMAIN-CONTAINING PROTEIN"/>
    <property type="match status" value="1"/>
</dbReference>
<proteinExistence type="predicted"/>
<protein>
    <recommendedName>
        <fullName evidence="1">F5/8 type C domain-containing protein</fullName>
    </recommendedName>
</protein>
<name>A0A820UX09_9BILA</name>
<dbReference type="Pfam" id="PF00754">
    <property type="entry name" value="F5_F8_type_C"/>
    <property type="match status" value="1"/>
</dbReference>
<dbReference type="SMART" id="SM00231">
    <property type="entry name" value="FA58C"/>
    <property type="match status" value="1"/>
</dbReference>